<sequence length="390" mass="44277">MPSLLMLTLSDCKSLDYFPQIVGRMNALRTIDASGSGLKELPPSIGNLSALESLFIASCNSLRELPNSFLTLQNLRLLIMGGMQPRVRKSLKKLMQESQRAINWTNIEYLDLENSGLLDEDVDLILKCCQNLKLLFLSRNDFVSLSECIKQFANLSMLKIEGCKRLRHVPELPPRLLHIYALNCTSLSTESSGRLWSQINHAKEGSRVLIQMPATTFPDWFDHCSKGGTLSLRVRGKNFPRAIVAFELGKAKPRKRIYFGVFMRINGRKMSWVESDVPYQPDETRQGRVYKFDSMQGHVVLSDLLQKFREEDLERLDKFLELGWNVVDIQIRCKSPANMSIVNCGICVDKQQTDMENIAFLPPTVFSLNSSRKSLKRKAVASPLNKSAKK</sequence>
<proteinExistence type="predicted"/>
<reference evidence="3" key="1">
    <citation type="submission" date="2023-10" db="EMBL/GenBank/DDBJ databases">
        <title>Chromosome-level genome of the transformable northern wattle, Acacia crassicarpa.</title>
        <authorList>
            <person name="Massaro I."/>
            <person name="Sinha N.R."/>
            <person name="Poethig S."/>
            <person name="Leichty A.R."/>
        </authorList>
    </citation>
    <scope>NUCLEOTIDE SEQUENCE</scope>
    <source>
        <strain evidence="3">Acra3RX</strain>
        <tissue evidence="3">Leaf</tissue>
    </source>
</reference>
<accession>A0AAE1MC20</accession>
<protein>
    <recommendedName>
        <fullName evidence="2">Disease resistance protein RPS4B/Roq1-like leucine-rich repeats domain-containing protein</fullName>
    </recommendedName>
</protein>
<keyword evidence="1" id="KW-0611">Plant defense</keyword>
<dbReference type="EMBL" id="JAWXYG010000011">
    <property type="protein sequence ID" value="KAK4259599.1"/>
    <property type="molecule type" value="Genomic_DNA"/>
</dbReference>
<comment type="caution">
    <text evidence="3">The sequence shown here is derived from an EMBL/GenBank/DDBJ whole genome shotgun (WGS) entry which is preliminary data.</text>
</comment>
<dbReference type="PANTHER" id="PTHR45752">
    <property type="entry name" value="LEUCINE-RICH REPEAT-CONTAINING"/>
    <property type="match status" value="1"/>
</dbReference>
<keyword evidence="4" id="KW-1185">Reference proteome</keyword>
<dbReference type="Gene3D" id="3.80.10.10">
    <property type="entry name" value="Ribonuclease Inhibitor"/>
    <property type="match status" value="1"/>
</dbReference>
<dbReference type="SUPFAM" id="SSF52047">
    <property type="entry name" value="RNI-like"/>
    <property type="match status" value="1"/>
</dbReference>
<organism evidence="3 4">
    <name type="scientific">Acacia crassicarpa</name>
    <name type="common">northern wattle</name>
    <dbReference type="NCBI Taxonomy" id="499986"/>
    <lineage>
        <taxon>Eukaryota</taxon>
        <taxon>Viridiplantae</taxon>
        <taxon>Streptophyta</taxon>
        <taxon>Embryophyta</taxon>
        <taxon>Tracheophyta</taxon>
        <taxon>Spermatophyta</taxon>
        <taxon>Magnoliopsida</taxon>
        <taxon>eudicotyledons</taxon>
        <taxon>Gunneridae</taxon>
        <taxon>Pentapetalae</taxon>
        <taxon>rosids</taxon>
        <taxon>fabids</taxon>
        <taxon>Fabales</taxon>
        <taxon>Fabaceae</taxon>
        <taxon>Caesalpinioideae</taxon>
        <taxon>mimosoid clade</taxon>
        <taxon>Acacieae</taxon>
        <taxon>Acacia</taxon>
    </lineage>
</organism>
<dbReference type="InterPro" id="IPR032675">
    <property type="entry name" value="LRR_dom_sf"/>
</dbReference>
<dbReference type="InterPro" id="IPR050715">
    <property type="entry name" value="LRR-SigEffector_domain"/>
</dbReference>
<dbReference type="PANTHER" id="PTHR45752:SF192">
    <property type="entry name" value="NB-ARC DOMAIN-CONTAINING PROTEIN"/>
    <property type="match status" value="1"/>
</dbReference>
<evidence type="ECO:0000259" key="2">
    <source>
        <dbReference type="Pfam" id="PF23286"/>
    </source>
</evidence>
<evidence type="ECO:0000313" key="3">
    <source>
        <dbReference type="EMBL" id="KAK4259599.1"/>
    </source>
</evidence>
<dbReference type="Proteomes" id="UP001293593">
    <property type="component" value="Unassembled WGS sequence"/>
</dbReference>
<evidence type="ECO:0000256" key="1">
    <source>
        <dbReference type="ARBA" id="ARBA00022821"/>
    </source>
</evidence>
<evidence type="ECO:0000313" key="4">
    <source>
        <dbReference type="Proteomes" id="UP001293593"/>
    </source>
</evidence>
<feature type="domain" description="Disease resistance protein RPS4B/Roq1-like leucine-rich repeats" evidence="2">
    <location>
        <begin position="1"/>
        <end position="173"/>
    </location>
</feature>
<name>A0AAE1MC20_9FABA</name>
<gene>
    <name evidence="3" type="ORF">QN277_005914</name>
</gene>
<dbReference type="InterPro" id="IPR058546">
    <property type="entry name" value="RPS4B/Roq1-like_LRR"/>
</dbReference>
<dbReference type="AlphaFoldDB" id="A0AAE1MC20"/>
<dbReference type="Pfam" id="PF23286">
    <property type="entry name" value="LRR_13"/>
    <property type="match status" value="1"/>
</dbReference>